<feature type="signal peptide" evidence="7">
    <location>
        <begin position="1"/>
        <end position="24"/>
    </location>
</feature>
<comment type="caution">
    <text evidence="8">The sequence shown here is derived from an EMBL/GenBank/DDBJ whole genome shotgun (WGS) entry which is preliminary data.</text>
</comment>
<evidence type="ECO:0000256" key="6">
    <source>
        <dbReference type="ARBA" id="ARBA00023157"/>
    </source>
</evidence>
<protein>
    <submittedName>
        <fullName evidence="8">Uncharacterized protein</fullName>
    </submittedName>
</protein>
<dbReference type="AlphaFoldDB" id="A0AA88VR22"/>
<organism evidence="8 9">
    <name type="scientific">Escallonia herrerae</name>
    <dbReference type="NCBI Taxonomy" id="1293975"/>
    <lineage>
        <taxon>Eukaryota</taxon>
        <taxon>Viridiplantae</taxon>
        <taxon>Streptophyta</taxon>
        <taxon>Embryophyta</taxon>
        <taxon>Tracheophyta</taxon>
        <taxon>Spermatophyta</taxon>
        <taxon>Magnoliopsida</taxon>
        <taxon>eudicotyledons</taxon>
        <taxon>Gunneridae</taxon>
        <taxon>Pentapetalae</taxon>
        <taxon>asterids</taxon>
        <taxon>campanulids</taxon>
        <taxon>Escalloniales</taxon>
        <taxon>Escalloniaceae</taxon>
        <taxon>Escallonia</taxon>
    </lineage>
</organism>
<dbReference type="Proteomes" id="UP001188597">
    <property type="component" value="Unassembled WGS sequence"/>
</dbReference>
<evidence type="ECO:0000256" key="2">
    <source>
        <dbReference type="ARBA" id="ARBA00009178"/>
    </source>
</evidence>
<dbReference type="EMBL" id="JAVXUP010001294">
    <property type="protein sequence ID" value="KAK3013495.1"/>
    <property type="molecule type" value="Genomic_DNA"/>
</dbReference>
<dbReference type="PANTHER" id="PTHR33136">
    <property type="entry name" value="RAPID ALKALINIZATION FACTOR-LIKE"/>
    <property type="match status" value="1"/>
</dbReference>
<feature type="chain" id="PRO_5041726741" evidence="7">
    <location>
        <begin position="25"/>
        <end position="222"/>
    </location>
</feature>
<keyword evidence="6" id="KW-1015">Disulfide bond</keyword>
<accession>A0AA88VR22</accession>
<reference evidence="8" key="1">
    <citation type="submission" date="2022-12" db="EMBL/GenBank/DDBJ databases">
        <title>Draft genome assemblies for two species of Escallonia (Escalloniales).</title>
        <authorList>
            <person name="Chanderbali A."/>
            <person name="Dervinis C."/>
            <person name="Anghel I."/>
            <person name="Soltis D."/>
            <person name="Soltis P."/>
            <person name="Zapata F."/>
        </authorList>
    </citation>
    <scope>NUCLEOTIDE SEQUENCE</scope>
    <source>
        <strain evidence="8">UCBG64.0493</strain>
        <tissue evidence="8">Leaf</tissue>
    </source>
</reference>
<keyword evidence="4" id="KW-0372">Hormone</keyword>
<keyword evidence="5 7" id="KW-0732">Signal</keyword>
<evidence type="ECO:0000256" key="3">
    <source>
        <dbReference type="ARBA" id="ARBA00022525"/>
    </source>
</evidence>
<evidence type="ECO:0000256" key="4">
    <source>
        <dbReference type="ARBA" id="ARBA00022702"/>
    </source>
</evidence>
<evidence type="ECO:0000256" key="5">
    <source>
        <dbReference type="ARBA" id="ARBA00022729"/>
    </source>
</evidence>
<dbReference type="GO" id="GO:0019722">
    <property type="term" value="P:calcium-mediated signaling"/>
    <property type="evidence" value="ECO:0007669"/>
    <property type="project" value="TreeGrafter"/>
</dbReference>
<comment type="similarity">
    <text evidence="2">Belongs to the plant rapid alkalinization factor (RALF) family.</text>
</comment>
<keyword evidence="9" id="KW-1185">Reference proteome</keyword>
<evidence type="ECO:0000256" key="1">
    <source>
        <dbReference type="ARBA" id="ARBA00004613"/>
    </source>
</evidence>
<comment type="subcellular location">
    <subcellularLocation>
        <location evidence="1">Secreted</location>
    </subcellularLocation>
</comment>
<keyword evidence="3" id="KW-0964">Secreted</keyword>
<dbReference type="GO" id="GO:0005576">
    <property type="term" value="C:extracellular region"/>
    <property type="evidence" value="ECO:0007669"/>
    <property type="project" value="UniProtKB-SubCell"/>
</dbReference>
<dbReference type="GO" id="GO:0005179">
    <property type="term" value="F:hormone activity"/>
    <property type="evidence" value="ECO:0007669"/>
    <property type="project" value="UniProtKB-KW"/>
</dbReference>
<evidence type="ECO:0000313" key="9">
    <source>
        <dbReference type="Proteomes" id="UP001188597"/>
    </source>
</evidence>
<evidence type="ECO:0000313" key="8">
    <source>
        <dbReference type="EMBL" id="KAK3013495.1"/>
    </source>
</evidence>
<gene>
    <name evidence="8" type="ORF">RJ639_010314</name>
</gene>
<dbReference type="Pfam" id="PF05498">
    <property type="entry name" value="RALF"/>
    <property type="match status" value="1"/>
</dbReference>
<dbReference type="GO" id="GO:0009506">
    <property type="term" value="C:plasmodesma"/>
    <property type="evidence" value="ECO:0007669"/>
    <property type="project" value="TreeGrafter"/>
</dbReference>
<sequence length="222" mass="24502">MASAKLLMQLCFAILLALTCVSRAQLQVEEAGTQLMADALDWPSSLASSLYDGDDDFDGEVDAVGTDGRRSLFWRFVRHYISYGALSANRIPCPARSGRSYYTHNCFRARGPANPYTRGCSFITRCRSQCTNGCANSARSKRSGEKRCDHGLGLWYPASALNLHSHSLANMFNLAATLFAQSFDHQEIDIGLDFILEVGMNIIFYVCSGGQCASFKMFLKNS</sequence>
<proteinExistence type="inferred from homology"/>
<dbReference type="InterPro" id="IPR008801">
    <property type="entry name" value="RALF"/>
</dbReference>
<dbReference type="PANTHER" id="PTHR33136:SF6">
    <property type="entry name" value="PROTEIN RALF-LIKE 34"/>
    <property type="match status" value="1"/>
</dbReference>
<evidence type="ECO:0000256" key="7">
    <source>
        <dbReference type="SAM" id="SignalP"/>
    </source>
</evidence>
<name>A0AA88VR22_9ASTE</name>